<dbReference type="EMBL" id="JACHJF010000012">
    <property type="protein sequence ID" value="MBB5120520.1"/>
    <property type="molecule type" value="Genomic_DNA"/>
</dbReference>
<protein>
    <submittedName>
        <fullName evidence="2">Uncharacterized protein</fullName>
    </submittedName>
</protein>
<proteinExistence type="predicted"/>
<comment type="caution">
    <text evidence="2">The sequence shown here is derived from an EMBL/GenBank/DDBJ whole genome shotgun (WGS) entry which is preliminary data.</text>
</comment>
<feature type="region of interest" description="Disordered" evidence="1">
    <location>
        <begin position="1"/>
        <end position="31"/>
    </location>
</feature>
<evidence type="ECO:0000313" key="3">
    <source>
        <dbReference type="Proteomes" id="UP000528608"/>
    </source>
</evidence>
<feature type="compositionally biased region" description="Basic and acidic residues" evidence="1">
    <location>
        <begin position="1"/>
        <end position="13"/>
    </location>
</feature>
<gene>
    <name evidence="2" type="ORF">FHS36_003962</name>
</gene>
<reference evidence="2 3" key="1">
    <citation type="submission" date="2020-08" db="EMBL/GenBank/DDBJ databases">
        <title>Genomic Encyclopedia of Type Strains, Phase III (KMG-III): the genomes of soil and plant-associated and newly described type strains.</title>
        <authorList>
            <person name="Whitman W."/>
        </authorList>
    </citation>
    <scope>NUCLEOTIDE SEQUENCE [LARGE SCALE GENOMIC DNA]</scope>
    <source>
        <strain evidence="2 3">CECT 3259</strain>
    </source>
</reference>
<sequence>MDRFMDWSTDRSIGRSTGAAGKARLPSNIRA</sequence>
<accession>A0A7W8BBY3</accession>
<evidence type="ECO:0000313" key="2">
    <source>
        <dbReference type="EMBL" id="MBB5120520.1"/>
    </source>
</evidence>
<organism evidence="2 3">
    <name type="scientific">Streptomyces eurocidicus</name>
    <name type="common">Streptoverticillium eurocidicus</name>
    <dbReference type="NCBI Taxonomy" id="66423"/>
    <lineage>
        <taxon>Bacteria</taxon>
        <taxon>Bacillati</taxon>
        <taxon>Actinomycetota</taxon>
        <taxon>Actinomycetes</taxon>
        <taxon>Kitasatosporales</taxon>
        <taxon>Streptomycetaceae</taxon>
        <taxon>Streptomyces</taxon>
    </lineage>
</organism>
<evidence type="ECO:0000256" key="1">
    <source>
        <dbReference type="SAM" id="MobiDB-lite"/>
    </source>
</evidence>
<name>A0A7W8BBY3_STREU</name>
<dbReference type="Proteomes" id="UP000528608">
    <property type="component" value="Unassembled WGS sequence"/>
</dbReference>
<dbReference type="AlphaFoldDB" id="A0A7W8BBY3"/>